<dbReference type="SUPFAM" id="SSF46785">
    <property type="entry name" value="Winged helix' DNA-binding domain"/>
    <property type="match status" value="1"/>
</dbReference>
<gene>
    <name evidence="6" type="ORF">FD17_GL001267</name>
</gene>
<dbReference type="PANTHER" id="PTHR24567:SF74">
    <property type="entry name" value="HTH-TYPE TRANSCRIPTIONAL REGULATOR ARCR"/>
    <property type="match status" value="1"/>
</dbReference>
<evidence type="ECO:0000313" key="7">
    <source>
        <dbReference type="Proteomes" id="UP000051581"/>
    </source>
</evidence>
<dbReference type="Pfam" id="PF00027">
    <property type="entry name" value="cNMP_binding"/>
    <property type="match status" value="1"/>
</dbReference>
<dbReference type="InterPro" id="IPR036390">
    <property type="entry name" value="WH_DNA-bd_sf"/>
</dbReference>
<dbReference type="InterPro" id="IPR000595">
    <property type="entry name" value="cNMP-bd_dom"/>
</dbReference>
<reference evidence="6 7" key="1">
    <citation type="journal article" date="2015" name="Genome Announc.">
        <title>Expanding the biotechnology potential of lactobacilli through comparative genomics of 213 strains and associated genera.</title>
        <authorList>
            <person name="Sun Z."/>
            <person name="Harris H.M."/>
            <person name="McCann A."/>
            <person name="Guo C."/>
            <person name="Argimon S."/>
            <person name="Zhang W."/>
            <person name="Yang X."/>
            <person name="Jeffery I.B."/>
            <person name="Cooney J.C."/>
            <person name="Kagawa T.F."/>
            <person name="Liu W."/>
            <person name="Song Y."/>
            <person name="Salvetti E."/>
            <person name="Wrobel A."/>
            <person name="Rasinkangas P."/>
            <person name="Parkhill J."/>
            <person name="Rea M.C."/>
            <person name="O'Sullivan O."/>
            <person name="Ritari J."/>
            <person name="Douillard F.P."/>
            <person name="Paul Ross R."/>
            <person name="Yang R."/>
            <person name="Briner A.E."/>
            <person name="Felis G.E."/>
            <person name="de Vos W.M."/>
            <person name="Barrangou R."/>
            <person name="Klaenhammer T.R."/>
            <person name="Caufield P.W."/>
            <person name="Cui Y."/>
            <person name="Zhang H."/>
            <person name="O'Toole P.W."/>
        </authorList>
    </citation>
    <scope>NUCLEOTIDE SEQUENCE [LARGE SCALE GENOMIC DNA]</scope>
    <source>
        <strain evidence="6 7">DSM 19904</strain>
    </source>
</reference>
<dbReference type="Gene3D" id="2.60.120.10">
    <property type="entry name" value="Jelly Rolls"/>
    <property type="match status" value="1"/>
</dbReference>
<dbReference type="AlphaFoldDB" id="A0A0R1KUW4"/>
<sequence>MIIKNKSDYDDYAKLMRRHPEFSPLDDKYIRQLLDEMKVKQYHRGQILFDQGDTRDKFYFLIEGVAKSFHWDKNGDEQLYLYIRPNKGFPYIGLFEDDRYAYTVQTMTDVKIAEFSMPIYEQVLRENPELMVNAVKEMSQIINTSETQLQRMVTTSARCRVANAILFIGQQIGDLQEDDTILIPYPITIVELSKVSGTTRETTSQMVQKLVSENKIQYNRKYFKILELDEDSY</sequence>
<keyword evidence="7" id="KW-1185">Reference proteome</keyword>
<organism evidence="6 7">
    <name type="scientific">Lentilactobacillus sunkii DSM 19904</name>
    <dbReference type="NCBI Taxonomy" id="1423808"/>
    <lineage>
        <taxon>Bacteria</taxon>
        <taxon>Bacillati</taxon>
        <taxon>Bacillota</taxon>
        <taxon>Bacilli</taxon>
        <taxon>Lactobacillales</taxon>
        <taxon>Lactobacillaceae</taxon>
        <taxon>Lentilactobacillus</taxon>
    </lineage>
</organism>
<dbReference type="Gene3D" id="1.10.10.10">
    <property type="entry name" value="Winged helix-like DNA-binding domain superfamily/Winged helix DNA-binding domain"/>
    <property type="match status" value="1"/>
</dbReference>
<dbReference type="CDD" id="cd00038">
    <property type="entry name" value="CAP_ED"/>
    <property type="match status" value="1"/>
</dbReference>
<dbReference type="PROSITE" id="PS51063">
    <property type="entry name" value="HTH_CRP_2"/>
    <property type="match status" value="1"/>
</dbReference>
<dbReference type="PROSITE" id="PS50042">
    <property type="entry name" value="CNMP_BINDING_3"/>
    <property type="match status" value="1"/>
</dbReference>
<evidence type="ECO:0000256" key="1">
    <source>
        <dbReference type="ARBA" id="ARBA00023015"/>
    </source>
</evidence>
<feature type="domain" description="HTH crp-type" evidence="5">
    <location>
        <begin position="155"/>
        <end position="229"/>
    </location>
</feature>
<dbReference type="EMBL" id="AZEA01000021">
    <property type="protein sequence ID" value="KRK87375.1"/>
    <property type="molecule type" value="Genomic_DNA"/>
</dbReference>
<proteinExistence type="predicted"/>
<dbReference type="GO" id="GO:0005829">
    <property type="term" value="C:cytosol"/>
    <property type="evidence" value="ECO:0007669"/>
    <property type="project" value="TreeGrafter"/>
</dbReference>
<dbReference type="RefSeq" id="WP_057826088.1">
    <property type="nucleotide sequence ID" value="NZ_AZEA01000021.1"/>
</dbReference>
<evidence type="ECO:0000256" key="2">
    <source>
        <dbReference type="ARBA" id="ARBA00023125"/>
    </source>
</evidence>
<name>A0A0R1KUW4_9LACO</name>
<dbReference type="Proteomes" id="UP000051581">
    <property type="component" value="Unassembled WGS sequence"/>
</dbReference>
<dbReference type="SUPFAM" id="SSF51206">
    <property type="entry name" value="cAMP-binding domain-like"/>
    <property type="match status" value="1"/>
</dbReference>
<evidence type="ECO:0000259" key="4">
    <source>
        <dbReference type="PROSITE" id="PS50042"/>
    </source>
</evidence>
<comment type="caution">
    <text evidence="6">The sequence shown here is derived from an EMBL/GenBank/DDBJ whole genome shotgun (WGS) entry which is preliminary data.</text>
</comment>
<dbReference type="InterPro" id="IPR014710">
    <property type="entry name" value="RmlC-like_jellyroll"/>
</dbReference>
<evidence type="ECO:0000256" key="3">
    <source>
        <dbReference type="ARBA" id="ARBA00023163"/>
    </source>
</evidence>
<dbReference type="OrthoDB" id="9810708at2"/>
<dbReference type="InterPro" id="IPR050397">
    <property type="entry name" value="Env_Response_Regulators"/>
</dbReference>
<dbReference type="SMART" id="SM00100">
    <property type="entry name" value="cNMP"/>
    <property type="match status" value="1"/>
</dbReference>
<dbReference type="InterPro" id="IPR012318">
    <property type="entry name" value="HTH_CRP"/>
</dbReference>
<dbReference type="InterPro" id="IPR018490">
    <property type="entry name" value="cNMP-bd_dom_sf"/>
</dbReference>
<accession>A0A0R1KUW4</accession>
<dbReference type="GO" id="GO:0003677">
    <property type="term" value="F:DNA binding"/>
    <property type="evidence" value="ECO:0007669"/>
    <property type="project" value="UniProtKB-KW"/>
</dbReference>
<dbReference type="Pfam" id="PF13545">
    <property type="entry name" value="HTH_Crp_2"/>
    <property type="match status" value="1"/>
</dbReference>
<keyword evidence="2" id="KW-0238">DNA-binding</keyword>
<dbReference type="InterPro" id="IPR036388">
    <property type="entry name" value="WH-like_DNA-bd_sf"/>
</dbReference>
<protein>
    <submittedName>
        <fullName evidence="6">Crp Fnr family transcriptional regulator</fullName>
    </submittedName>
</protein>
<feature type="domain" description="Cyclic nucleotide-binding" evidence="4">
    <location>
        <begin position="21"/>
        <end position="141"/>
    </location>
</feature>
<keyword evidence="3" id="KW-0804">Transcription</keyword>
<evidence type="ECO:0000313" key="6">
    <source>
        <dbReference type="EMBL" id="KRK87375.1"/>
    </source>
</evidence>
<evidence type="ECO:0000259" key="5">
    <source>
        <dbReference type="PROSITE" id="PS51063"/>
    </source>
</evidence>
<dbReference type="PANTHER" id="PTHR24567">
    <property type="entry name" value="CRP FAMILY TRANSCRIPTIONAL REGULATORY PROTEIN"/>
    <property type="match status" value="1"/>
</dbReference>
<keyword evidence="1" id="KW-0805">Transcription regulation</keyword>
<dbReference type="GO" id="GO:0003700">
    <property type="term" value="F:DNA-binding transcription factor activity"/>
    <property type="evidence" value="ECO:0007669"/>
    <property type="project" value="TreeGrafter"/>
</dbReference>
<dbReference type="PATRIC" id="fig|1423808.3.peg.1280"/>